<gene>
    <name evidence="1" type="ORF">H8Z83_15785</name>
</gene>
<evidence type="ECO:0000313" key="1">
    <source>
        <dbReference type="EMBL" id="MBC5771762.1"/>
    </source>
</evidence>
<dbReference type="Proteomes" id="UP000620327">
    <property type="component" value="Unassembled WGS sequence"/>
</dbReference>
<accession>A0A923MJ98</accession>
<protein>
    <submittedName>
        <fullName evidence="1">Uncharacterized protein</fullName>
    </submittedName>
</protein>
<evidence type="ECO:0000313" key="2">
    <source>
        <dbReference type="Proteomes" id="UP000620327"/>
    </source>
</evidence>
<dbReference type="RefSeq" id="WP_187015953.1">
    <property type="nucleotide sequence ID" value="NZ_JACOQI010000021.1"/>
</dbReference>
<name>A0A923MJ98_9FIRM</name>
<sequence length="70" mass="7575">MMLYCARCQDATLSIDLNGHPAHVCPQCGAVYAHRYGKIYSMIADLHGAQSVKDLLHAIGPCRKETTASA</sequence>
<keyword evidence="2" id="KW-1185">Reference proteome</keyword>
<dbReference type="AlphaFoldDB" id="A0A923MJ98"/>
<dbReference type="EMBL" id="JACOQI010000021">
    <property type="protein sequence ID" value="MBC5771762.1"/>
    <property type="molecule type" value="Genomic_DNA"/>
</dbReference>
<reference evidence="1" key="1">
    <citation type="submission" date="2020-08" db="EMBL/GenBank/DDBJ databases">
        <title>Genome public.</title>
        <authorList>
            <person name="Liu C."/>
            <person name="Sun Q."/>
        </authorList>
    </citation>
    <scope>NUCLEOTIDE SEQUENCE</scope>
    <source>
        <strain evidence="1">BX15</strain>
    </source>
</reference>
<proteinExistence type="predicted"/>
<organism evidence="1 2">
    <name type="scientific">Dysosmobacter segnis</name>
    <dbReference type="NCBI Taxonomy" id="2763042"/>
    <lineage>
        <taxon>Bacteria</taxon>
        <taxon>Bacillati</taxon>
        <taxon>Bacillota</taxon>
        <taxon>Clostridia</taxon>
        <taxon>Eubacteriales</taxon>
        <taxon>Oscillospiraceae</taxon>
        <taxon>Dysosmobacter</taxon>
    </lineage>
</organism>
<comment type="caution">
    <text evidence="1">The sequence shown here is derived from an EMBL/GenBank/DDBJ whole genome shotgun (WGS) entry which is preliminary data.</text>
</comment>